<sequence>MPECTCCSGCKAGKCDCPTGQCNCGRCQCSGSCSNNCCGKNRRH</sequence>
<dbReference type="Proteomes" id="UP000243686">
    <property type="component" value="Unassembled WGS sequence"/>
</dbReference>
<reference evidence="1 2" key="1">
    <citation type="submission" date="2015-03" db="EMBL/GenBank/DDBJ databases">
        <title>Draft genome of the nematode, Opisthorchis viverrini.</title>
        <authorList>
            <person name="Mitreva M."/>
        </authorList>
    </citation>
    <scope>NUCLEOTIDE SEQUENCE [LARGE SCALE GENOMIC DNA]</scope>
    <source>
        <strain evidence="1">Khon Kaen</strain>
    </source>
</reference>
<accession>A0A1S8WST8</accession>
<keyword evidence="2" id="KW-1185">Reference proteome</keyword>
<proteinExistence type="predicted"/>
<name>A0A1S8WST8_OPIVI</name>
<gene>
    <name evidence="1" type="ORF">X801_06610</name>
</gene>
<dbReference type="AlphaFoldDB" id="A0A1S8WST8"/>
<evidence type="ECO:0000313" key="2">
    <source>
        <dbReference type="Proteomes" id="UP000243686"/>
    </source>
</evidence>
<evidence type="ECO:0008006" key="3">
    <source>
        <dbReference type="Google" id="ProtNLM"/>
    </source>
</evidence>
<organism evidence="1 2">
    <name type="scientific">Opisthorchis viverrini</name>
    <name type="common">Southeast Asian liver fluke</name>
    <dbReference type="NCBI Taxonomy" id="6198"/>
    <lineage>
        <taxon>Eukaryota</taxon>
        <taxon>Metazoa</taxon>
        <taxon>Spiralia</taxon>
        <taxon>Lophotrochozoa</taxon>
        <taxon>Platyhelminthes</taxon>
        <taxon>Trematoda</taxon>
        <taxon>Digenea</taxon>
        <taxon>Opisthorchiida</taxon>
        <taxon>Opisthorchiata</taxon>
        <taxon>Opisthorchiidae</taxon>
        <taxon>Opisthorchis</taxon>
    </lineage>
</organism>
<protein>
    <recommendedName>
        <fullName evidence="3">Metallothionein</fullName>
    </recommendedName>
</protein>
<evidence type="ECO:0000313" key="1">
    <source>
        <dbReference type="EMBL" id="OON17550.1"/>
    </source>
</evidence>
<dbReference type="EMBL" id="KV895199">
    <property type="protein sequence ID" value="OON17550.1"/>
    <property type="molecule type" value="Genomic_DNA"/>
</dbReference>